<comment type="caution">
    <text evidence="7">The sequence shown here is derived from an EMBL/GenBank/DDBJ whole genome shotgun (WGS) entry which is preliminary data.</text>
</comment>
<evidence type="ECO:0000256" key="1">
    <source>
        <dbReference type="ARBA" id="ARBA00004651"/>
    </source>
</evidence>
<evidence type="ECO:0000256" key="2">
    <source>
        <dbReference type="ARBA" id="ARBA00022475"/>
    </source>
</evidence>
<evidence type="ECO:0000256" key="5">
    <source>
        <dbReference type="ARBA" id="ARBA00023136"/>
    </source>
</evidence>
<evidence type="ECO:0000256" key="3">
    <source>
        <dbReference type="ARBA" id="ARBA00022692"/>
    </source>
</evidence>
<feature type="transmembrane region" description="Helical" evidence="6">
    <location>
        <begin position="35"/>
        <end position="52"/>
    </location>
</feature>
<evidence type="ECO:0000256" key="6">
    <source>
        <dbReference type="SAM" id="Phobius"/>
    </source>
</evidence>
<evidence type="ECO:0000313" key="8">
    <source>
        <dbReference type="Proteomes" id="UP001239462"/>
    </source>
</evidence>
<keyword evidence="3 6" id="KW-0812">Transmembrane</keyword>
<sequence length="221" mass="24042">MRAFAWNLGWLLLAWAWLGPLPDLAGSSFAAHMTLHMLVVAIAAPVLSISIAGLRHDPVRKAPWLFAAVPASVAELVIVWAWHAPVPHHWARHSLWGFAAEQAMFLSAGMWVWLSAFGGALPRDRGRSASGVIGLLLTSMHMTFLGALLAMSNRQLYQHHHHGGGLDPLTDQHVGGAVMLVVGGIAYLVGGLWLIGDVLSLSKQNADELHWKRTNELMGRL</sequence>
<protein>
    <submittedName>
        <fullName evidence="7">Cytochrome c oxidase assembly protein</fullName>
    </submittedName>
</protein>
<dbReference type="EMBL" id="JASZZN010000020">
    <property type="protein sequence ID" value="MDM4018277.1"/>
    <property type="molecule type" value="Genomic_DNA"/>
</dbReference>
<name>A0ABT7PP42_9BACT</name>
<keyword evidence="5 6" id="KW-0472">Membrane</keyword>
<keyword evidence="8" id="KW-1185">Reference proteome</keyword>
<gene>
    <name evidence="7" type="ORF">QTN89_22695</name>
</gene>
<feature type="transmembrane region" description="Helical" evidence="6">
    <location>
        <begin position="173"/>
        <end position="195"/>
    </location>
</feature>
<proteinExistence type="predicted"/>
<reference evidence="7 8" key="1">
    <citation type="submission" date="2023-06" db="EMBL/GenBank/DDBJ databases">
        <title>Roseiconus lacunae JC819 isolated from Gulf of Mannar region, Tamil Nadu.</title>
        <authorList>
            <person name="Pk S."/>
            <person name="Ch S."/>
            <person name="Ch V.R."/>
        </authorList>
    </citation>
    <scope>NUCLEOTIDE SEQUENCE [LARGE SCALE GENOMIC DNA]</scope>
    <source>
        <strain evidence="7 8">JC819</strain>
    </source>
</reference>
<evidence type="ECO:0000256" key="4">
    <source>
        <dbReference type="ARBA" id="ARBA00022989"/>
    </source>
</evidence>
<dbReference type="RefSeq" id="WP_149494898.1">
    <property type="nucleotide sequence ID" value="NZ_CP141221.1"/>
</dbReference>
<dbReference type="Pfam" id="PF09678">
    <property type="entry name" value="Caa3_CtaG"/>
    <property type="match status" value="1"/>
</dbReference>
<feature type="transmembrane region" description="Helical" evidence="6">
    <location>
        <begin position="103"/>
        <end position="121"/>
    </location>
</feature>
<dbReference type="InterPro" id="IPR019108">
    <property type="entry name" value="Caa3_assmbl_CtaG-rel"/>
</dbReference>
<feature type="transmembrane region" description="Helical" evidence="6">
    <location>
        <begin position="64"/>
        <end position="83"/>
    </location>
</feature>
<dbReference type="Proteomes" id="UP001239462">
    <property type="component" value="Unassembled WGS sequence"/>
</dbReference>
<organism evidence="7 8">
    <name type="scientific">Roseiconus lacunae</name>
    <dbReference type="NCBI Taxonomy" id="2605694"/>
    <lineage>
        <taxon>Bacteria</taxon>
        <taxon>Pseudomonadati</taxon>
        <taxon>Planctomycetota</taxon>
        <taxon>Planctomycetia</taxon>
        <taxon>Pirellulales</taxon>
        <taxon>Pirellulaceae</taxon>
        <taxon>Roseiconus</taxon>
    </lineage>
</organism>
<keyword evidence="2" id="KW-1003">Cell membrane</keyword>
<keyword evidence="4 6" id="KW-1133">Transmembrane helix</keyword>
<evidence type="ECO:0000313" key="7">
    <source>
        <dbReference type="EMBL" id="MDM4018277.1"/>
    </source>
</evidence>
<feature type="transmembrane region" description="Helical" evidence="6">
    <location>
        <begin position="133"/>
        <end position="153"/>
    </location>
</feature>
<comment type="subcellular location">
    <subcellularLocation>
        <location evidence="1">Cell membrane</location>
        <topology evidence="1">Multi-pass membrane protein</topology>
    </subcellularLocation>
</comment>
<accession>A0ABT7PP42</accession>